<dbReference type="Gene3D" id="2.60.40.10">
    <property type="entry name" value="Immunoglobulins"/>
    <property type="match status" value="1"/>
</dbReference>
<accession>A0A7U3ZLJ9</accession>
<dbReference type="KEGG" id="rsi:Runsl_3060"/>
<keyword evidence="1" id="KW-0732">Signal</keyword>
<dbReference type="InterPro" id="IPR011467">
    <property type="entry name" value="DUF1573"/>
</dbReference>
<feature type="chain" id="PRO_5030539916" description="DUF1573 domain-containing protein" evidence="1">
    <location>
        <begin position="21"/>
        <end position="134"/>
    </location>
</feature>
<proteinExistence type="predicted"/>
<evidence type="ECO:0000313" key="3">
    <source>
        <dbReference type="Proteomes" id="UP000000493"/>
    </source>
</evidence>
<dbReference type="RefSeq" id="WP_013928751.1">
    <property type="nucleotide sequence ID" value="NC_015703.1"/>
</dbReference>
<reference evidence="3" key="1">
    <citation type="submission" date="2011-06" db="EMBL/GenBank/DDBJ databases">
        <title>The complete genome of chromosome of Runella slithyformis DSM 19594.</title>
        <authorList>
            <consortium name="US DOE Joint Genome Institute (JGI-PGF)"/>
            <person name="Lucas S."/>
            <person name="Han J."/>
            <person name="Lapidus A."/>
            <person name="Bruce D."/>
            <person name="Goodwin L."/>
            <person name="Pitluck S."/>
            <person name="Peters L."/>
            <person name="Kyrpides N."/>
            <person name="Mavromatis K."/>
            <person name="Ivanova N."/>
            <person name="Ovchinnikova G."/>
            <person name="Zhang X."/>
            <person name="Misra M."/>
            <person name="Detter J.C."/>
            <person name="Tapia R."/>
            <person name="Han C."/>
            <person name="Land M."/>
            <person name="Hauser L."/>
            <person name="Markowitz V."/>
            <person name="Cheng J.-F."/>
            <person name="Hugenholtz P."/>
            <person name="Woyke T."/>
            <person name="Wu D."/>
            <person name="Tindall B."/>
            <person name="Faehrich R."/>
            <person name="Brambilla E."/>
            <person name="Klenk H.-P."/>
            <person name="Eisen J.A."/>
        </authorList>
    </citation>
    <scope>NUCLEOTIDE SEQUENCE [LARGE SCALE GENOMIC DNA]</scope>
    <source>
        <strain evidence="3">ATCC 29530 / DSM 19594 / LMG 11500 / NCIMB 11436 / LSU 4</strain>
    </source>
</reference>
<organism evidence="2 3">
    <name type="scientific">Runella slithyformis (strain ATCC 29530 / DSM 19594 / LMG 11500 / NCIMB 11436 / LSU 4)</name>
    <dbReference type="NCBI Taxonomy" id="761193"/>
    <lineage>
        <taxon>Bacteria</taxon>
        <taxon>Pseudomonadati</taxon>
        <taxon>Bacteroidota</taxon>
        <taxon>Cytophagia</taxon>
        <taxon>Cytophagales</taxon>
        <taxon>Spirosomataceae</taxon>
        <taxon>Runella</taxon>
    </lineage>
</organism>
<dbReference type="EMBL" id="CP002859">
    <property type="protein sequence ID" value="AEI49444.1"/>
    <property type="molecule type" value="Genomic_DNA"/>
</dbReference>
<evidence type="ECO:0000256" key="1">
    <source>
        <dbReference type="SAM" id="SignalP"/>
    </source>
</evidence>
<keyword evidence="3" id="KW-1185">Reference proteome</keyword>
<reference evidence="2 3" key="2">
    <citation type="journal article" date="2012" name="Stand. Genomic Sci.">
        <title>Complete genome sequence of the aquatic bacterium Runella slithyformis type strain (LSU 4(T)).</title>
        <authorList>
            <person name="Copeland A."/>
            <person name="Zhang X."/>
            <person name="Misra M."/>
            <person name="Lapidus A."/>
            <person name="Nolan M."/>
            <person name="Lucas S."/>
            <person name="Deshpande S."/>
            <person name="Cheng J.F."/>
            <person name="Tapia R."/>
            <person name="Goodwin L.A."/>
            <person name="Pitluck S."/>
            <person name="Liolios K."/>
            <person name="Pagani I."/>
            <person name="Ivanova N."/>
            <person name="Mikhailova N."/>
            <person name="Pati A."/>
            <person name="Chen A."/>
            <person name="Palaniappan K."/>
            <person name="Land M."/>
            <person name="Hauser L."/>
            <person name="Pan C."/>
            <person name="Jeffries C.D."/>
            <person name="Detter J.C."/>
            <person name="Brambilla E.M."/>
            <person name="Rohde M."/>
            <person name="Djao O.D."/>
            <person name="Goker M."/>
            <person name="Sikorski J."/>
            <person name="Tindall B.J."/>
            <person name="Woyke T."/>
            <person name="Bristow J."/>
            <person name="Eisen J.A."/>
            <person name="Markowitz V."/>
            <person name="Hugenholtz P."/>
            <person name="Kyrpides N.C."/>
            <person name="Klenk H.P."/>
            <person name="Mavromatis K."/>
        </authorList>
    </citation>
    <scope>NUCLEOTIDE SEQUENCE [LARGE SCALE GENOMIC DNA]</scope>
    <source>
        <strain evidence="3">ATCC 29530 / DSM 19594 / LMG 11500 / NCIMB 11436 / LSU 4</strain>
    </source>
</reference>
<dbReference type="AlphaFoldDB" id="A0A7U3ZLJ9"/>
<name>A0A7U3ZLJ9_RUNSL</name>
<dbReference type="PANTHER" id="PTHR37833">
    <property type="entry name" value="LIPOPROTEIN-RELATED"/>
    <property type="match status" value="1"/>
</dbReference>
<gene>
    <name evidence="2" type="ordered locus">Runsl_3060</name>
</gene>
<feature type="signal peptide" evidence="1">
    <location>
        <begin position="1"/>
        <end position="20"/>
    </location>
</feature>
<dbReference type="Proteomes" id="UP000000493">
    <property type="component" value="Chromosome"/>
</dbReference>
<evidence type="ECO:0000313" key="2">
    <source>
        <dbReference type="EMBL" id="AEI49444.1"/>
    </source>
</evidence>
<dbReference type="InterPro" id="IPR013783">
    <property type="entry name" value="Ig-like_fold"/>
</dbReference>
<protein>
    <recommendedName>
        <fullName evidence="4">DUF1573 domain-containing protein</fullName>
    </recommendedName>
</protein>
<sequence>MKKFLSFFVAVLFFSAAGYAQKGVVKFAKIEHDFGKIEQGKPVSYVFTFTNTGADPVVLGNVTASCGCTTPEWTREPVLNGKPGSVKATFNAGVMGPFNKTVTVPSNAENGTLYLTLKGEVIPSKAPEAKKGGK</sequence>
<dbReference type="PANTHER" id="PTHR37833:SF1">
    <property type="entry name" value="SIGNAL PEPTIDE PROTEIN"/>
    <property type="match status" value="1"/>
</dbReference>
<dbReference type="Pfam" id="PF07610">
    <property type="entry name" value="DUF1573"/>
    <property type="match status" value="1"/>
</dbReference>
<evidence type="ECO:0008006" key="4">
    <source>
        <dbReference type="Google" id="ProtNLM"/>
    </source>
</evidence>